<comment type="caution">
    <text evidence="5">The sequence shown here is derived from an EMBL/GenBank/DDBJ whole genome shotgun (WGS) entry which is preliminary data.</text>
</comment>
<sequence length="226" mass="25417">MTADEGGTTAPSRPAAAARRKGERAPAVTRAALLEAGIQEFAASGFGGARTDRIARRANSNERSLYYYFGSKQGLYVAALEHLYERQAAAEAALELDRLDPRDGLRQLIAFTWRYYQDNPEFLGMLATENLYRAKHLRDSEKIRAIASPKMRLLEGILARGVAAGHFRRDITATDLFLTFSGLLYFYLSNRWTLSSYLDRDLDAAPARDAWLTHVTQLTMEHALRR</sequence>
<dbReference type="SUPFAM" id="SSF48498">
    <property type="entry name" value="Tetracyclin repressor-like, C-terminal domain"/>
    <property type="match status" value="1"/>
</dbReference>
<evidence type="ECO:0000256" key="3">
    <source>
        <dbReference type="SAM" id="MobiDB-lite"/>
    </source>
</evidence>
<feature type="region of interest" description="Disordered" evidence="3">
    <location>
        <begin position="1"/>
        <end position="24"/>
    </location>
</feature>
<dbReference type="PROSITE" id="PS50977">
    <property type="entry name" value="HTH_TETR_2"/>
    <property type="match status" value="1"/>
</dbReference>
<dbReference type="InterPro" id="IPR001647">
    <property type="entry name" value="HTH_TetR"/>
</dbReference>
<evidence type="ECO:0000259" key="4">
    <source>
        <dbReference type="PROSITE" id="PS50977"/>
    </source>
</evidence>
<dbReference type="Proteomes" id="UP001595528">
    <property type="component" value="Unassembled WGS sequence"/>
</dbReference>
<keyword evidence="6" id="KW-1185">Reference proteome</keyword>
<dbReference type="PANTHER" id="PTHR30328">
    <property type="entry name" value="TRANSCRIPTIONAL REPRESSOR"/>
    <property type="match status" value="1"/>
</dbReference>
<accession>A0ABV7L4P2</accession>
<dbReference type="Gene3D" id="1.10.357.10">
    <property type="entry name" value="Tetracycline Repressor, domain 2"/>
    <property type="match status" value="1"/>
</dbReference>
<gene>
    <name evidence="5" type="ORF">ACFOGJ_20155</name>
</gene>
<dbReference type="RefSeq" id="WP_379903902.1">
    <property type="nucleotide sequence ID" value="NZ_JBHRTR010000034.1"/>
</dbReference>
<reference evidence="6" key="1">
    <citation type="journal article" date="2019" name="Int. J. Syst. Evol. Microbiol.">
        <title>The Global Catalogue of Microorganisms (GCM) 10K type strain sequencing project: providing services to taxonomists for standard genome sequencing and annotation.</title>
        <authorList>
            <consortium name="The Broad Institute Genomics Platform"/>
            <consortium name="The Broad Institute Genome Sequencing Center for Infectious Disease"/>
            <person name="Wu L."/>
            <person name="Ma J."/>
        </authorList>
    </citation>
    <scope>NUCLEOTIDE SEQUENCE [LARGE SCALE GENOMIC DNA]</scope>
    <source>
        <strain evidence="6">KCTC 42964</strain>
    </source>
</reference>
<evidence type="ECO:0000256" key="2">
    <source>
        <dbReference type="PROSITE-ProRule" id="PRU00335"/>
    </source>
</evidence>
<dbReference type="EMBL" id="JBHRTR010000034">
    <property type="protein sequence ID" value="MFC3229572.1"/>
    <property type="molecule type" value="Genomic_DNA"/>
</dbReference>
<organism evidence="5 6">
    <name type="scientific">Marinibaculum pumilum</name>
    <dbReference type="NCBI Taxonomy" id="1766165"/>
    <lineage>
        <taxon>Bacteria</taxon>
        <taxon>Pseudomonadati</taxon>
        <taxon>Pseudomonadota</taxon>
        <taxon>Alphaproteobacteria</taxon>
        <taxon>Rhodospirillales</taxon>
        <taxon>Rhodospirillaceae</taxon>
        <taxon>Marinibaculum</taxon>
    </lineage>
</organism>
<proteinExistence type="predicted"/>
<evidence type="ECO:0000256" key="1">
    <source>
        <dbReference type="ARBA" id="ARBA00023125"/>
    </source>
</evidence>
<evidence type="ECO:0000313" key="5">
    <source>
        <dbReference type="EMBL" id="MFC3229572.1"/>
    </source>
</evidence>
<dbReference type="InterPro" id="IPR050109">
    <property type="entry name" value="HTH-type_TetR-like_transc_reg"/>
</dbReference>
<name>A0ABV7L4P2_9PROT</name>
<dbReference type="InterPro" id="IPR009057">
    <property type="entry name" value="Homeodomain-like_sf"/>
</dbReference>
<dbReference type="PRINTS" id="PR00455">
    <property type="entry name" value="HTHTETR"/>
</dbReference>
<dbReference type="Pfam" id="PF00440">
    <property type="entry name" value="TetR_N"/>
    <property type="match status" value="1"/>
</dbReference>
<dbReference type="InterPro" id="IPR036271">
    <property type="entry name" value="Tet_transcr_reg_TetR-rel_C_sf"/>
</dbReference>
<protein>
    <submittedName>
        <fullName evidence="5">TetR family transcriptional regulator</fullName>
    </submittedName>
</protein>
<dbReference type="Pfam" id="PF17938">
    <property type="entry name" value="TetR_C_29"/>
    <property type="match status" value="1"/>
</dbReference>
<dbReference type="SUPFAM" id="SSF46689">
    <property type="entry name" value="Homeodomain-like"/>
    <property type="match status" value="1"/>
</dbReference>
<evidence type="ECO:0000313" key="6">
    <source>
        <dbReference type="Proteomes" id="UP001595528"/>
    </source>
</evidence>
<dbReference type="PANTHER" id="PTHR30328:SF54">
    <property type="entry name" value="HTH-TYPE TRANSCRIPTIONAL REPRESSOR SCO4008"/>
    <property type="match status" value="1"/>
</dbReference>
<feature type="DNA-binding region" description="H-T-H motif" evidence="2">
    <location>
        <begin position="50"/>
        <end position="69"/>
    </location>
</feature>
<feature type="domain" description="HTH tetR-type" evidence="4">
    <location>
        <begin position="27"/>
        <end position="87"/>
    </location>
</feature>
<dbReference type="InterPro" id="IPR041474">
    <property type="entry name" value="NicS_C"/>
</dbReference>
<keyword evidence="1 2" id="KW-0238">DNA-binding</keyword>